<feature type="domain" description="CheW-like" evidence="1">
    <location>
        <begin position="10"/>
        <end position="152"/>
    </location>
</feature>
<dbReference type="InterPro" id="IPR036061">
    <property type="entry name" value="CheW-like_dom_sf"/>
</dbReference>
<dbReference type="Gene3D" id="2.30.30.40">
    <property type="entry name" value="SH3 Domains"/>
    <property type="match status" value="1"/>
</dbReference>
<name>A0A4R7YL99_9FIRM</name>
<comment type="caution">
    <text evidence="2">The sequence shown here is derived from an EMBL/GenBank/DDBJ whole genome shotgun (WGS) entry which is preliminary data.</text>
</comment>
<evidence type="ECO:0000313" key="2">
    <source>
        <dbReference type="EMBL" id="TDV98290.1"/>
    </source>
</evidence>
<dbReference type="AlphaFoldDB" id="A0A4R7YL99"/>
<accession>A0A4R7YL99</accession>
<gene>
    <name evidence="2" type="ORF">C8C77_1373</name>
</gene>
<dbReference type="GO" id="GO:0007165">
    <property type="term" value="P:signal transduction"/>
    <property type="evidence" value="ECO:0007669"/>
    <property type="project" value="InterPro"/>
</dbReference>
<protein>
    <submittedName>
        <fullName evidence="2">Purine-binding chemotaxis protein CheW</fullName>
    </submittedName>
</protein>
<reference evidence="2 3" key="1">
    <citation type="submission" date="2019-03" db="EMBL/GenBank/DDBJ databases">
        <title>Subsurface microbial communities from deep shales in Ohio and West Virginia, USA.</title>
        <authorList>
            <person name="Wrighton K."/>
        </authorList>
    </citation>
    <scope>NUCLEOTIDE SEQUENCE [LARGE SCALE GENOMIC DNA]</scope>
    <source>
        <strain evidence="2 3">MSL9.2</strain>
    </source>
</reference>
<dbReference type="InterPro" id="IPR039315">
    <property type="entry name" value="CheW"/>
</dbReference>
<dbReference type="RefSeq" id="WP_166668561.1">
    <property type="nucleotide sequence ID" value="NZ_QLME01000033.1"/>
</dbReference>
<organism evidence="2 3">
    <name type="scientific">Halanaerobium saccharolyticum</name>
    <dbReference type="NCBI Taxonomy" id="43595"/>
    <lineage>
        <taxon>Bacteria</taxon>
        <taxon>Bacillati</taxon>
        <taxon>Bacillota</taxon>
        <taxon>Clostridia</taxon>
        <taxon>Halanaerobiales</taxon>
        <taxon>Halanaerobiaceae</taxon>
        <taxon>Halanaerobium</taxon>
    </lineage>
</organism>
<dbReference type="EMBL" id="SODA01000037">
    <property type="protein sequence ID" value="TDV98290.1"/>
    <property type="molecule type" value="Genomic_DNA"/>
</dbReference>
<dbReference type="PANTHER" id="PTHR22617">
    <property type="entry name" value="CHEMOTAXIS SENSOR HISTIDINE KINASE-RELATED"/>
    <property type="match status" value="1"/>
</dbReference>
<dbReference type="Proteomes" id="UP000294697">
    <property type="component" value="Unassembled WGS sequence"/>
</dbReference>
<dbReference type="SMART" id="SM00260">
    <property type="entry name" value="CheW"/>
    <property type="match status" value="1"/>
</dbReference>
<dbReference type="InterPro" id="IPR002545">
    <property type="entry name" value="CheW-lke_dom"/>
</dbReference>
<dbReference type="GO" id="GO:0006935">
    <property type="term" value="P:chemotaxis"/>
    <property type="evidence" value="ECO:0007669"/>
    <property type="project" value="InterPro"/>
</dbReference>
<dbReference type="Pfam" id="PF01584">
    <property type="entry name" value="CheW"/>
    <property type="match status" value="1"/>
</dbReference>
<evidence type="ECO:0000313" key="3">
    <source>
        <dbReference type="Proteomes" id="UP000294697"/>
    </source>
</evidence>
<evidence type="ECO:0000259" key="1">
    <source>
        <dbReference type="PROSITE" id="PS50851"/>
    </source>
</evidence>
<dbReference type="GO" id="GO:0005829">
    <property type="term" value="C:cytosol"/>
    <property type="evidence" value="ECO:0007669"/>
    <property type="project" value="TreeGrafter"/>
</dbReference>
<proteinExistence type="predicted"/>
<dbReference type="PROSITE" id="PS50851">
    <property type="entry name" value="CHEW"/>
    <property type="match status" value="1"/>
</dbReference>
<dbReference type="Gene3D" id="2.40.50.180">
    <property type="entry name" value="CheA-289, Domain 4"/>
    <property type="match status" value="1"/>
</dbReference>
<sequence length="164" mass="18490">MQIKEISQDKKQYVIFYLADKKFGVNINQTKEILSNTEMTFVPDSPEFISGIINLRGSVVPVVNLKMRLNITGNKKDKEEKIIIVELDGLTAGMMVDDVKEIEPLTRENIINLPDLARKVDSDYIEGVGRADKSDELLLLLNLKNVLSNREIEELKNVDAGIDS</sequence>
<dbReference type="PANTHER" id="PTHR22617:SF23">
    <property type="entry name" value="CHEMOTAXIS PROTEIN CHEW"/>
    <property type="match status" value="1"/>
</dbReference>
<dbReference type="SUPFAM" id="SSF50341">
    <property type="entry name" value="CheW-like"/>
    <property type="match status" value="1"/>
</dbReference>